<keyword evidence="3" id="KW-1185">Reference proteome</keyword>
<feature type="transmembrane region" description="Helical" evidence="1">
    <location>
        <begin position="9"/>
        <end position="26"/>
    </location>
</feature>
<dbReference type="InParanoid" id="A0A078B3W2"/>
<evidence type="ECO:0000256" key="1">
    <source>
        <dbReference type="SAM" id="Phobius"/>
    </source>
</evidence>
<keyword evidence="1" id="KW-1133">Transmembrane helix</keyword>
<gene>
    <name evidence="2" type="primary">Contig5922.g6348</name>
    <name evidence="2" type="ORF">STYLEM_18310</name>
</gene>
<dbReference type="Proteomes" id="UP000039865">
    <property type="component" value="Unassembled WGS sequence"/>
</dbReference>
<evidence type="ECO:0000313" key="2">
    <source>
        <dbReference type="EMBL" id="CDW89179.1"/>
    </source>
</evidence>
<reference evidence="2 3" key="1">
    <citation type="submission" date="2014-06" db="EMBL/GenBank/DDBJ databases">
        <authorList>
            <person name="Swart Estienne"/>
        </authorList>
    </citation>
    <scope>NUCLEOTIDE SEQUENCE [LARGE SCALE GENOMIC DNA]</scope>
    <source>
        <strain evidence="2 3">130c</strain>
    </source>
</reference>
<dbReference type="AlphaFoldDB" id="A0A078B3W2"/>
<dbReference type="EMBL" id="CCKQ01017314">
    <property type="protein sequence ID" value="CDW89179.1"/>
    <property type="molecule type" value="Genomic_DNA"/>
</dbReference>
<accession>A0A078B3W2</accession>
<organism evidence="2 3">
    <name type="scientific">Stylonychia lemnae</name>
    <name type="common">Ciliate</name>
    <dbReference type="NCBI Taxonomy" id="5949"/>
    <lineage>
        <taxon>Eukaryota</taxon>
        <taxon>Sar</taxon>
        <taxon>Alveolata</taxon>
        <taxon>Ciliophora</taxon>
        <taxon>Intramacronucleata</taxon>
        <taxon>Spirotrichea</taxon>
        <taxon>Stichotrichia</taxon>
        <taxon>Sporadotrichida</taxon>
        <taxon>Oxytrichidae</taxon>
        <taxon>Stylonychinae</taxon>
        <taxon>Stylonychia</taxon>
    </lineage>
</organism>
<feature type="transmembrane region" description="Helical" evidence="1">
    <location>
        <begin position="32"/>
        <end position="50"/>
    </location>
</feature>
<evidence type="ECO:0000313" key="3">
    <source>
        <dbReference type="Proteomes" id="UP000039865"/>
    </source>
</evidence>
<dbReference type="OrthoDB" id="159186at2759"/>
<sequence>MVYKTAQQKILIFLIIATTFITFIAGQNLWKMWAVLPFSLFFVYLVDLLFMNDGDYMYEPNYINWKDVNEPDY</sequence>
<keyword evidence="1" id="KW-0472">Membrane</keyword>
<evidence type="ECO:0008006" key="4">
    <source>
        <dbReference type="Google" id="ProtNLM"/>
    </source>
</evidence>
<protein>
    <recommendedName>
        <fullName evidence="4">Transmembrane protein</fullName>
    </recommendedName>
</protein>
<keyword evidence="1" id="KW-0812">Transmembrane</keyword>
<name>A0A078B3W2_STYLE</name>
<proteinExistence type="predicted"/>